<evidence type="ECO:0000256" key="9">
    <source>
        <dbReference type="ARBA" id="ARBA00023288"/>
    </source>
</evidence>
<evidence type="ECO:0000256" key="1">
    <source>
        <dbReference type="ARBA" id="ARBA00002841"/>
    </source>
</evidence>
<dbReference type="InterPro" id="IPR011862">
    <property type="entry name" value="Phos-bd"/>
</dbReference>
<evidence type="ECO:0000256" key="4">
    <source>
        <dbReference type="ARBA" id="ARBA00011529"/>
    </source>
</evidence>
<dbReference type="Gene3D" id="3.40.190.10">
    <property type="entry name" value="Periplasmic binding protein-like II"/>
    <property type="match status" value="2"/>
</dbReference>
<dbReference type="Proteomes" id="UP000008467">
    <property type="component" value="Chromosome"/>
</dbReference>
<dbReference type="eggNOG" id="COG0226">
    <property type="taxonomic scope" value="Bacteria"/>
</dbReference>
<evidence type="ECO:0000256" key="6">
    <source>
        <dbReference type="ARBA" id="ARBA00022592"/>
    </source>
</evidence>
<dbReference type="STRING" id="642492.Clole_1137"/>
<dbReference type="GO" id="GO:0006817">
    <property type="term" value="P:phosphate ion transport"/>
    <property type="evidence" value="ECO:0007669"/>
    <property type="project" value="UniProtKB-UniRule"/>
</dbReference>
<organism evidence="12 13">
    <name type="scientific">Cellulosilyticum lentocellum (strain ATCC 49066 / DSM 5427 / NCIMB 11756 / RHM5)</name>
    <name type="common">Clostridium lentocellum</name>
    <dbReference type="NCBI Taxonomy" id="642492"/>
    <lineage>
        <taxon>Bacteria</taxon>
        <taxon>Bacillati</taxon>
        <taxon>Bacillota</taxon>
        <taxon>Clostridia</taxon>
        <taxon>Lachnospirales</taxon>
        <taxon>Cellulosilyticaceae</taxon>
        <taxon>Cellulosilyticum</taxon>
    </lineage>
</organism>
<dbReference type="InterPro" id="IPR024370">
    <property type="entry name" value="PBP_domain"/>
</dbReference>
<keyword evidence="13" id="KW-1185">Reference proteome</keyword>
<name>F2JSN2_CELLD</name>
<dbReference type="GO" id="GO:0042301">
    <property type="term" value="F:phosphate ion binding"/>
    <property type="evidence" value="ECO:0007669"/>
    <property type="project" value="UniProtKB-UniRule"/>
</dbReference>
<evidence type="ECO:0000256" key="5">
    <source>
        <dbReference type="ARBA" id="ARBA00022448"/>
    </source>
</evidence>
<feature type="chain" id="PRO_5039749915" description="Phosphate-binding protein" evidence="10">
    <location>
        <begin position="19"/>
        <end position="275"/>
    </location>
</feature>
<evidence type="ECO:0000256" key="3">
    <source>
        <dbReference type="ARBA" id="ARBA00008725"/>
    </source>
</evidence>
<dbReference type="AlphaFoldDB" id="F2JSN2"/>
<sequence length="275" mass="29053">MKKKLLLCIAGVMIGTMALTGCGSSSSKGPKVSIVGSTTVSEPMEQLAEKYKETVPDANIEVQGNGSSAGIKAVADGTADMGMSSRELSEEEKRLGLTETVIAHDAIAVVVNTTNEVTNLTKEQIKDIYEGKITNWSQVGGKDENIIVVTREAGSGTRGAFEELLGLLTTDKASTIIDRALVSEGTGSIMATVASKENAIGYISLGYRNETVKLVEVDGVMPSAETVLANEYMISRPLLLLTSNNTSDEAKALLDYIVGAEGQSVIAEKYIPINQ</sequence>
<evidence type="ECO:0000256" key="10">
    <source>
        <dbReference type="RuleBase" id="RU367119"/>
    </source>
</evidence>
<gene>
    <name evidence="12" type="ordered locus">Clole_1137</name>
</gene>
<protein>
    <recommendedName>
        <fullName evidence="10">Phosphate-binding protein</fullName>
    </recommendedName>
</protein>
<comment type="function">
    <text evidence="10">Involved in the system for phosphate transport across the cytoplasmic membrane.</text>
</comment>
<dbReference type="CDD" id="cd13653">
    <property type="entry name" value="PBP2_phosphate_like_1"/>
    <property type="match status" value="1"/>
</dbReference>
<dbReference type="RefSeq" id="WP_013656165.1">
    <property type="nucleotide sequence ID" value="NC_015275.1"/>
</dbReference>
<comment type="function">
    <text evidence="1">Part of the ABC transporter complex PstSACB involved in phosphate import.</text>
</comment>
<keyword evidence="5 10" id="KW-0813">Transport</keyword>
<feature type="signal peptide" evidence="10">
    <location>
        <begin position="1"/>
        <end position="18"/>
    </location>
</feature>
<dbReference type="KEGG" id="cle:Clole_1137"/>
<comment type="similarity">
    <text evidence="3 10">Belongs to the PstS family.</text>
</comment>
<evidence type="ECO:0000256" key="8">
    <source>
        <dbReference type="ARBA" id="ARBA00023139"/>
    </source>
</evidence>
<comment type="subunit">
    <text evidence="4 10">The complex is composed of two ATP-binding proteins (PstB), two transmembrane proteins (PstC and PstA) and a solute-binding protein (PstS).</text>
</comment>
<keyword evidence="9 10" id="KW-0449">Lipoprotein</keyword>
<reference evidence="12 13" key="1">
    <citation type="journal article" date="2011" name="J. Bacteriol.">
        <title>Complete genome sequence of the cellulose-degrading bacterium Cellulosilyticum lentocellum.</title>
        <authorList>
            <consortium name="US DOE Joint Genome Institute"/>
            <person name="Miller D.A."/>
            <person name="Suen G."/>
            <person name="Bruce D."/>
            <person name="Copeland A."/>
            <person name="Cheng J.F."/>
            <person name="Detter C."/>
            <person name="Goodwin L.A."/>
            <person name="Han C.S."/>
            <person name="Hauser L.J."/>
            <person name="Land M.L."/>
            <person name="Lapidus A."/>
            <person name="Lucas S."/>
            <person name="Meincke L."/>
            <person name="Pitluck S."/>
            <person name="Tapia R."/>
            <person name="Teshima H."/>
            <person name="Woyke T."/>
            <person name="Fox B.G."/>
            <person name="Angert E.R."/>
            <person name="Currie C.R."/>
        </authorList>
    </citation>
    <scope>NUCLEOTIDE SEQUENCE [LARGE SCALE GENOMIC DNA]</scope>
    <source>
        <strain evidence="13">ATCC 49066 / DSM 5427 / NCIMB 11756 / RHM5</strain>
    </source>
</reference>
<keyword evidence="6 10" id="KW-0592">Phosphate transport</keyword>
<dbReference type="SUPFAM" id="SSF53850">
    <property type="entry name" value="Periplasmic binding protein-like II"/>
    <property type="match status" value="1"/>
</dbReference>
<keyword evidence="7 10" id="KW-0732">Signal</keyword>
<dbReference type="PROSITE" id="PS51257">
    <property type="entry name" value="PROKAR_LIPOPROTEIN"/>
    <property type="match status" value="1"/>
</dbReference>
<dbReference type="PANTHER" id="PTHR30570:SF1">
    <property type="entry name" value="PHOSPHATE-BINDING PROTEIN PSTS"/>
    <property type="match status" value="1"/>
</dbReference>
<evidence type="ECO:0000313" key="13">
    <source>
        <dbReference type="Proteomes" id="UP000008467"/>
    </source>
</evidence>
<dbReference type="PANTHER" id="PTHR30570">
    <property type="entry name" value="PERIPLASMIC PHOSPHATE BINDING COMPONENT OF PHOSPHATE ABC TRANSPORTER"/>
    <property type="match status" value="1"/>
</dbReference>
<evidence type="ECO:0000256" key="7">
    <source>
        <dbReference type="ARBA" id="ARBA00022729"/>
    </source>
</evidence>
<evidence type="ECO:0000259" key="11">
    <source>
        <dbReference type="Pfam" id="PF12849"/>
    </source>
</evidence>
<dbReference type="InterPro" id="IPR050811">
    <property type="entry name" value="Phosphate_ABC_transporter"/>
</dbReference>
<keyword evidence="8 10" id="KW-0564">Palmitate</keyword>
<dbReference type="EMBL" id="CP002582">
    <property type="protein sequence ID" value="ADZ82866.1"/>
    <property type="molecule type" value="Genomic_DNA"/>
</dbReference>
<evidence type="ECO:0000313" key="12">
    <source>
        <dbReference type="EMBL" id="ADZ82866.1"/>
    </source>
</evidence>
<feature type="domain" description="PBP" evidence="11">
    <location>
        <begin position="30"/>
        <end position="261"/>
    </location>
</feature>
<keyword evidence="10" id="KW-1003">Cell membrane</keyword>
<comment type="subcellular location">
    <subcellularLocation>
        <location evidence="2 10">Cell membrane</location>
        <topology evidence="2 10">Lipid-anchor</topology>
    </subcellularLocation>
</comment>
<dbReference type="GO" id="GO:0005886">
    <property type="term" value="C:plasma membrane"/>
    <property type="evidence" value="ECO:0007669"/>
    <property type="project" value="UniProtKB-SubCell"/>
</dbReference>
<dbReference type="NCBIfam" id="TIGR02136">
    <property type="entry name" value="ptsS_2"/>
    <property type="match status" value="1"/>
</dbReference>
<accession>F2JSN2</accession>
<dbReference type="HOGENOM" id="CLU_026228_5_1_9"/>
<evidence type="ECO:0000256" key="2">
    <source>
        <dbReference type="ARBA" id="ARBA00004193"/>
    </source>
</evidence>
<proteinExistence type="inferred from homology"/>
<dbReference type="Pfam" id="PF12849">
    <property type="entry name" value="PBP_like_2"/>
    <property type="match status" value="1"/>
</dbReference>
<keyword evidence="10" id="KW-0472">Membrane</keyword>